<keyword evidence="1 4" id="KW-0645">Protease</keyword>
<evidence type="ECO:0000256" key="4">
    <source>
        <dbReference type="PIRNR" id="PIRNR005700"/>
    </source>
</evidence>
<organism evidence="7 8">
    <name type="scientific">Tilletia horrida</name>
    <dbReference type="NCBI Taxonomy" id="155126"/>
    <lineage>
        <taxon>Eukaryota</taxon>
        <taxon>Fungi</taxon>
        <taxon>Dikarya</taxon>
        <taxon>Basidiomycota</taxon>
        <taxon>Ustilaginomycotina</taxon>
        <taxon>Exobasidiomycetes</taxon>
        <taxon>Tilletiales</taxon>
        <taxon>Tilletiaceae</taxon>
        <taxon>Tilletia</taxon>
    </lineage>
</organism>
<dbReference type="InterPro" id="IPR004134">
    <property type="entry name" value="Peptidase_C1B"/>
</dbReference>
<dbReference type="Pfam" id="PF03051">
    <property type="entry name" value="Peptidase_C1_2"/>
    <property type="match status" value="1"/>
</dbReference>
<dbReference type="GO" id="GO:0004197">
    <property type="term" value="F:cysteine-type endopeptidase activity"/>
    <property type="evidence" value="ECO:0007669"/>
    <property type="project" value="UniProtKB-EC"/>
</dbReference>
<dbReference type="PIRSF" id="PIRSF005700">
    <property type="entry name" value="PepC"/>
    <property type="match status" value="1"/>
</dbReference>
<feature type="active site" evidence="5">
    <location>
        <position position="142"/>
    </location>
</feature>
<dbReference type="InterPro" id="IPR038765">
    <property type="entry name" value="Papain-like_cys_pep_sf"/>
</dbReference>
<keyword evidence="2 4" id="KW-0378">Hydrolase</keyword>
<dbReference type="Gene3D" id="3.90.70.10">
    <property type="entry name" value="Cysteine proteinases"/>
    <property type="match status" value="1"/>
</dbReference>
<dbReference type="SUPFAM" id="SSF54001">
    <property type="entry name" value="Cysteine proteinases"/>
    <property type="match status" value="1"/>
</dbReference>
<dbReference type="PANTHER" id="PTHR10363:SF2">
    <property type="entry name" value="BLEOMYCIN HYDROLASE"/>
    <property type="match status" value="1"/>
</dbReference>
<protein>
    <recommendedName>
        <fullName evidence="4">Cysteine proteinase 1, mitochondrial</fullName>
        <ecNumber evidence="4">3.4.22.40</ecNumber>
    </recommendedName>
</protein>
<evidence type="ECO:0000256" key="3">
    <source>
        <dbReference type="ARBA" id="ARBA00022807"/>
    </source>
</evidence>
<evidence type="ECO:0000256" key="5">
    <source>
        <dbReference type="PIRSR" id="PIRSR005700-1"/>
    </source>
</evidence>
<dbReference type="CDD" id="cd00585">
    <property type="entry name" value="Peptidase_C1B"/>
    <property type="match status" value="1"/>
</dbReference>
<dbReference type="GO" id="GO:0043418">
    <property type="term" value="P:homocysteine catabolic process"/>
    <property type="evidence" value="ECO:0007669"/>
    <property type="project" value="TreeGrafter"/>
</dbReference>
<comment type="similarity">
    <text evidence="4">Belongs to the peptidase C1 family.</text>
</comment>
<evidence type="ECO:0000256" key="6">
    <source>
        <dbReference type="SAM" id="MobiDB-lite"/>
    </source>
</evidence>
<feature type="active site" evidence="5">
    <location>
        <position position="453"/>
    </location>
</feature>
<feature type="compositionally biased region" description="Low complexity" evidence="6">
    <location>
        <begin position="30"/>
        <end position="40"/>
    </location>
</feature>
<accession>A0AAN6JND2</accession>
<evidence type="ECO:0000313" key="7">
    <source>
        <dbReference type="EMBL" id="KAK0541071.1"/>
    </source>
</evidence>
<dbReference type="GO" id="GO:0009636">
    <property type="term" value="P:response to toxic substance"/>
    <property type="evidence" value="ECO:0007669"/>
    <property type="project" value="TreeGrafter"/>
</dbReference>
<feature type="compositionally biased region" description="Low complexity" evidence="6">
    <location>
        <begin position="10"/>
        <end position="20"/>
    </location>
</feature>
<proteinExistence type="inferred from homology"/>
<comment type="caution">
    <text evidence="7">The sequence shown here is derived from an EMBL/GenBank/DDBJ whole genome shotgun (WGS) entry which is preliminary data.</text>
</comment>
<dbReference type="AlphaFoldDB" id="A0AAN6JND2"/>
<dbReference type="PANTHER" id="PTHR10363">
    <property type="entry name" value="BLEOMYCIN HYDROLASE"/>
    <property type="match status" value="1"/>
</dbReference>
<keyword evidence="8" id="KW-1185">Reference proteome</keyword>
<evidence type="ECO:0000313" key="8">
    <source>
        <dbReference type="Proteomes" id="UP001176521"/>
    </source>
</evidence>
<comment type="catalytic activity">
    <reaction evidence="4">
        <text>Inactivates bleomycin B2 (a cytotoxic glycometallopeptide) by hydrolysis of a carboxyamide bond of beta-aminoalanine, but also shows general aminopeptidase activity. The specificity varies somewhat with source, but amino acid arylamides of Met, Leu and Ala are preferred.</text>
        <dbReference type="EC" id="3.4.22.40"/>
    </reaction>
</comment>
<dbReference type="GO" id="GO:0005739">
    <property type="term" value="C:mitochondrion"/>
    <property type="evidence" value="ECO:0007669"/>
    <property type="project" value="UniProtKB-SubCell"/>
</dbReference>
<keyword evidence="4" id="KW-0963">Cytoplasm</keyword>
<evidence type="ECO:0000256" key="1">
    <source>
        <dbReference type="ARBA" id="ARBA00022670"/>
    </source>
</evidence>
<keyword evidence="3 4" id="KW-0788">Thiol protease</keyword>
<feature type="region of interest" description="Disordered" evidence="6">
    <location>
        <begin position="1"/>
        <end position="40"/>
    </location>
</feature>
<dbReference type="EMBL" id="JAPDMQ010000004">
    <property type="protein sequence ID" value="KAK0541071.1"/>
    <property type="molecule type" value="Genomic_DNA"/>
</dbReference>
<comment type="function">
    <text evidence="4">Has aminopeptidase activity, shortening substrate peptides sequentially by 1 amino acid. Has bleomycin hydrolase activity, which can protect the cell from the toxic effects of bleomycin. Has homocysteine-thiolactonase activity, protecting the cell against homocysteine toxicity.</text>
</comment>
<name>A0AAN6JND2_9BASI</name>
<feature type="active site" evidence="5">
    <location>
        <position position="476"/>
    </location>
</feature>
<dbReference type="GO" id="GO:0006508">
    <property type="term" value="P:proteolysis"/>
    <property type="evidence" value="ECO:0007669"/>
    <property type="project" value="UniProtKB-KW"/>
</dbReference>
<dbReference type="GO" id="GO:0070005">
    <property type="term" value="F:cysteine-type aminopeptidase activity"/>
    <property type="evidence" value="ECO:0007669"/>
    <property type="project" value="InterPro"/>
</dbReference>
<dbReference type="EC" id="3.4.22.40" evidence="4"/>
<keyword evidence="4" id="KW-0496">Mitochondrion</keyword>
<gene>
    <name evidence="7" type="primary">LAP3</name>
    <name evidence="7" type="ORF">OC842_000160</name>
</gene>
<sequence>MGANASKEAITGTITTTTSTARLNEKVPRPSAASPAMASLHHAADRLNRIEAEAQHALAASEDKHPHPHPVSAEVTPAAVKEWSKAAWELPTSRLASMVLHNADMAASLHSRAVEVADQHVFNVKIPDEGKPVVNQHSSGRCWLFALTNCIRIEVIKHLDLPEFELSQSYLHVWDKQEKSNYFLEQMIDLIEEPLESRIVSYLMQAPVNDGGQFDMATNLVLKYGVVPKSVFPESFTSNATGKFNSLLTYKLREYALELRDLRSQTLRRLDHTAASQAERDAVVLTTLRKRKDAQMREVYRMICIAYGEPPKPDEEFTWEYVDKKGKFHTMKTTPVQFQIEHTGTFTAKGSCSLVHDPRREAGKLITVSRLGNIVGLNPVQYITSTPELMKAAAIRMLKAGVPVFCGSDFGHGVDSRSGIMDPRLIGYELAFGIKLGMSKAERIKTGESAMTHATVLTGVHLDAKSGQPVRWRVENSWGEEVGDKGYMVMSDGWFDEWIFQVVIRKEYCRPQDWALFQRGVVPGETEALPPYDPFGALA</sequence>
<reference evidence="7" key="1">
    <citation type="journal article" date="2023" name="PhytoFront">
        <title>Draft Genome Resources of Seven Strains of Tilletia horrida, Causal Agent of Kernel Smut of Rice.</title>
        <authorList>
            <person name="Khanal S."/>
            <person name="Antony Babu S."/>
            <person name="Zhou X.G."/>
        </authorList>
    </citation>
    <scope>NUCLEOTIDE SEQUENCE</scope>
    <source>
        <strain evidence="7">TX3</strain>
    </source>
</reference>
<comment type="subcellular location">
    <subcellularLocation>
        <location evidence="4">Mitochondrion</location>
    </subcellularLocation>
    <subcellularLocation>
        <location evidence="4">Cytoplasm</location>
    </subcellularLocation>
</comment>
<dbReference type="Proteomes" id="UP001176521">
    <property type="component" value="Unassembled WGS sequence"/>
</dbReference>
<evidence type="ECO:0000256" key="2">
    <source>
        <dbReference type="ARBA" id="ARBA00022801"/>
    </source>
</evidence>